<dbReference type="AlphaFoldDB" id="A0A8H6B4B1"/>
<sequence>MVEQATDIVTDNFLLDMTSCRPISRTTLSRFSWHNLLKDRVNPDVIPLNNVVLEKYLFAARSVLFLGSHGASVFKPQRLLDPNATTPNHIVV</sequence>
<dbReference type="RefSeq" id="XP_037198120.1">
    <property type="nucleotide sequence ID" value="XM_037336754.1"/>
</dbReference>
<dbReference type="Proteomes" id="UP000531561">
    <property type="component" value="Unassembled WGS sequence"/>
</dbReference>
<gene>
    <name evidence="1" type="ORF">Bfra_006381</name>
</gene>
<evidence type="ECO:0000313" key="2">
    <source>
        <dbReference type="Proteomes" id="UP000531561"/>
    </source>
</evidence>
<dbReference type="OrthoDB" id="10377410at2759"/>
<dbReference type="EMBL" id="JABFCT010000001">
    <property type="protein sequence ID" value="KAF5879176.1"/>
    <property type="molecule type" value="Genomic_DNA"/>
</dbReference>
<comment type="caution">
    <text evidence="1">The sequence shown here is derived from an EMBL/GenBank/DDBJ whole genome shotgun (WGS) entry which is preliminary data.</text>
</comment>
<evidence type="ECO:0000313" key="1">
    <source>
        <dbReference type="EMBL" id="KAF5879176.1"/>
    </source>
</evidence>
<keyword evidence="2" id="KW-1185">Reference proteome</keyword>
<accession>A0A8H6B4B1</accession>
<organism evidence="1 2">
    <name type="scientific">Botrytis fragariae</name>
    <dbReference type="NCBI Taxonomy" id="1964551"/>
    <lineage>
        <taxon>Eukaryota</taxon>
        <taxon>Fungi</taxon>
        <taxon>Dikarya</taxon>
        <taxon>Ascomycota</taxon>
        <taxon>Pezizomycotina</taxon>
        <taxon>Leotiomycetes</taxon>
        <taxon>Helotiales</taxon>
        <taxon>Sclerotiniaceae</taxon>
        <taxon>Botrytis</taxon>
    </lineage>
</organism>
<dbReference type="GeneID" id="59260446"/>
<name>A0A8H6B4B1_9HELO</name>
<proteinExistence type="predicted"/>
<protein>
    <submittedName>
        <fullName evidence="1">Uncharacterized protein</fullName>
    </submittedName>
</protein>
<reference evidence="1 2" key="1">
    <citation type="journal article" date="2020" name="Phytopathology">
        <title>A high-quality genome resource of Botrytis fragariae, a new and rapidly spreading fungal pathogen causing strawberry gray mold in the U.S.A.</title>
        <authorList>
            <person name="Wu Y."/>
            <person name="Saski C.A."/>
            <person name="Schnabel G."/>
            <person name="Xiao S."/>
            <person name="Hu M."/>
        </authorList>
    </citation>
    <scope>NUCLEOTIDE SEQUENCE [LARGE SCALE GENOMIC DNA]</scope>
    <source>
        <strain evidence="1 2">BVB16</strain>
    </source>
</reference>